<feature type="transmembrane region" description="Helical" evidence="7">
    <location>
        <begin position="175"/>
        <end position="193"/>
    </location>
</feature>
<feature type="transmembrane region" description="Helical" evidence="7">
    <location>
        <begin position="263"/>
        <end position="282"/>
    </location>
</feature>
<feature type="transmembrane region" description="Helical" evidence="7">
    <location>
        <begin position="82"/>
        <end position="102"/>
    </location>
</feature>
<name>A0A139BXS9_9PROT</name>
<dbReference type="PATRIC" id="fig|1796491.3.peg.26"/>
<evidence type="ECO:0000313" key="8">
    <source>
        <dbReference type="EMBL" id="KXS33809.1"/>
    </source>
</evidence>
<organism evidence="8 9">
    <name type="scientific">Candidatus Gallionella acididurans</name>
    <dbReference type="NCBI Taxonomy" id="1796491"/>
    <lineage>
        <taxon>Bacteria</taxon>
        <taxon>Pseudomonadati</taxon>
        <taxon>Pseudomonadota</taxon>
        <taxon>Betaproteobacteria</taxon>
        <taxon>Nitrosomonadales</taxon>
        <taxon>Gallionellaceae</taxon>
        <taxon>Gallionella</taxon>
    </lineage>
</organism>
<dbReference type="EMBL" id="LSLI01000001">
    <property type="protein sequence ID" value="KXS33809.1"/>
    <property type="molecule type" value="Genomic_DNA"/>
</dbReference>
<keyword evidence="5 7" id="KW-1133">Transmembrane helix</keyword>
<feature type="transmembrane region" description="Helical" evidence="7">
    <location>
        <begin position="324"/>
        <end position="348"/>
    </location>
</feature>
<feature type="transmembrane region" description="Helical" evidence="7">
    <location>
        <begin position="148"/>
        <end position="169"/>
    </location>
</feature>
<dbReference type="PANTHER" id="PTHR43299:SF1">
    <property type="entry name" value="UPF0718 PROTEIN YRAQ"/>
    <property type="match status" value="1"/>
</dbReference>
<comment type="subcellular location">
    <subcellularLocation>
        <location evidence="1">Cell membrane</location>
        <topology evidence="1">Multi-pass membrane protein</topology>
    </subcellularLocation>
</comment>
<evidence type="ECO:0000256" key="7">
    <source>
        <dbReference type="SAM" id="Phobius"/>
    </source>
</evidence>
<dbReference type="Pfam" id="PF03773">
    <property type="entry name" value="ArsP_1"/>
    <property type="match status" value="1"/>
</dbReference>
<comment type="caution">
    <text evidence="8">The sequence shown here is derived from an EMBL/GenBank/DDBJ whole genome shotgun (WGS) entry which is preliminary data.</text>
</comment>
<keyword evidence="6 7" id="KW-0472">Membrane</keyword>
<comment type="similarity">
    <text evidence="2">Belongs to the UPF0718 family.</text>
</comment>
<evidence type="ECO:0000256" key="4">
    <source>
        <dbReference type="ARBA" id="ARBA00022692"/>
    </source>
</evidence>
<evidence type="ECO:0000256" key="5">
    <source>
        <dbReference type="ARBA" id="ARBA00022989"/>
    </source>
</evidence>
<protein>
    <recommendedName>
        <fullName evidence="10">Permease</fullName>
    </recommendedName>
</protein>
<gene>
    <name evidence="8" type="ORF">AWT59_0024</name>
</gene>
<evidence type="ECO:0000256" key="3">
    <source>
        <dbReference type="ARBA" id="ARBA00022475"/>
    </source>
</evidence>
<keyword evidence="3" id="KW-1003">Cell membrane</keyword>
<evidence type="ECO:0000256" key="1">
    <source>
        <dbReference type="ARBA" id="ARBA00004651"/>
    </source>
</evidence>
<keyword evidence="4 7" id="KW-0812">Transmembrane</keyword>
<dbReference type="Proteomes" id="UP000070578">
    <property type="component" value="Unassembled WGS sequence"/>
</dbReference>
<feature type="transmembrane region" description="Helical" evidence="7">
    <location>
        <begin position="12"/>
        <end position="30"/>
    </location>
</feature>
<dbReference type="InterPro" id="IPR005524">
    <property type="entry name" value="DUF318"/>
</dbReference>
<reference evidence="8 9" key="2">
    <citation type="submission" date="2016-03" db="EMBL/GenBank/DDBJ databases">
        <title>New uncultured bacterium of the family Gallionellaceae from acid mine drainage: description and reconstruction of genome based on metagenomic analysis of microbial community.</title>
        <authorList>
            <person name="Kadnikov V."/>
            <person name="Ivasenko D."/>
            <person name="Beletsky A."/>
            <person name="Mardanov A."/>
            <person name="Danilova E."/>
            <person name="Pimenov N."/>
            <person name="Karnachuk O."/>
            <person name="Ravin N."/>
        </authorList>
    </citation>
    <scope>NUCLEOTIDE SEQUENCE [LARGE SCALE GENOMIC DNA]</scope>
    <source>
        <strain evidence="8">ShG14-8</strain>
    </source>
</reference>
<evidence type="ECO:0000256" key="6">
    <source>
        <dbReference type="ARBA" id="ARBA00023136"/>
    </source>
</evidence>
<sequence>MPARLNEKLLSPIAGVVIFALVAIAGFAYVKWMPYYAKAFVAQSHHFIGDSILSGKAAAPPPASWSAATDYAIAYGKAIWQALVLGLILGSGIKVLLPAHWVGAALGRIGFRSVALAGLFATPCMMCTCCAAPVAAGMRQSRASVGSVVSWWISNPVLNPATLVFMGFVLGWDWALFRVVLGIAMVLVVAHLAEHYAGPQAAASLEQDLIPEAETSQDNLLLRWIREFMTLAIRLVPEYLVLVLLLGAARVWLFPVLGAHDGIGWIVAMALAGTLFVIPTAGEVPIVQAMFALGMGAGPAGALIMTLPAVSLPSLVMLRRVFSLRIRLVIAAGVALSGMVAGLVAMFVF</sequence>
<evidence type="ECO:0000313" key="9">
    <source>
        <dbReference type="Proteomes" id="UP000070578"/>
    </source>
</evidence>
<dbReference type="GO" id="GO:0005886">
    <property type="term" value="C:plasma membrane"/>
    <property type="evidence" value="ECO:0007669"/>
    <property type="project" value="UniProtKB-SubCell"/>
</dbReference>
<evidence type="ECO:0000256" key="2">
    <source>
        <dbReference type="ARBA" id="ARBA00006386"/>
    </source>
</evidence>
<feature type="transmembrane region" description="Helical" evidence="7">
    <location>
        <begin position="289"/>
        <end position="312"/>
    </location>
</feature>
<accession>A0A139BXS9</accession>
<dbReference type="PANTHER" id="PTHR43299">
    <property type="entry name" value="UPF0718 PROTEIN YRAQ"/>
    <property type="match status" value="1"/>
</dbReference>
<reference evidence="8 9" key="1">
    <citation type="submission" date="2016-02" db="EMBL/GenBank/DDBJ databases">
        <authorList>
            <person name="Wen L."/>
            <person name="He K."/>
            <person name="Yang H."/>
        </authorList>
    </citation>
    <scope>NUCLEOTIDE SEQUENCE [LARGE SCALE GENOMIC DNA]</scope>
    <source>
        <strain evidence="8">ShG14-8</strain>
    </source>
</reference>
<dbReference type="AlphaFoldDB" id="A0A139BXS9"/>
<evidence type="ECO:0008006" key="10">
    <source>
        <dbReference type="Google" id="ProtNLM"/>
    </source>
</evidence>
<feature type="transmembrane region" description="Helical" evidence="7">
    <location>
        <begin position="239"/>
        <end position="257"/>
    </location>
</feature>
<feature type="transmembrane region" description="Helical" evidence="7">
    <location>
        <begin position="114"/>
        <end position="136"/>
    </location>
</feature>
<proteinExistence type="inferred from homology"/>